<dbReference type="PANTHER" id="PTHR10997">
    <property type="entry name" value="IMPORTIN-7, 8, 11"/>
    <property type="match status" value="1"/>
</dbReference>
<feature type="region of interest" description="Disordered" evidence="1">
    <location>
        <begin position="1002"/>
        <end position="1041"/>
    </location>
</feature>
<gene>
    <name evidence="2" type="ORF">HAX54_046350</name>
</gene>
<dbReference type="Gene3D" id="1.25.10.10">
    <property type="entry name" value="Leucine-rich Repeat Variant"/>
    <property type="match status" value="2"/>
</dbReference>
<keyword evidence="3" id="KW-1185">Reference proteome</keyword>
<dbReference type="InterPro" id="IPR011989">
    <property type="entry name" value="ARM-like"/>
</dbReference>
<dbReference type="SUPFAM" id="SSF48371">
    <property type="entry name" value="ARM repeat"/>
    <property type="match status" value="1"/>
</dbReference>
<dbReference type="PANTHER" id="PTHR10997:SF29">
    <property type="entry name" value="ARM REPEAT SUPERFAMILY PROTEIN"/>
    <property type="match status" value="1"/>
</dbReference>
<dbReference type="InterPro" id="IPR016024">
    <property type="entry name" value="ARM-type_fold"/>
</dbReference>
<evidence type="ECO:0008006" key="4">
    <source>
        <dbReference type="Google" id="ProtNLM"/>
    </source>
</evidence>
<reference evidence="2 3" key="1">
    <citation type="journal article" date="2021" name="BMC Genomics">
        <title>Datura genome reveals duplications of psychoactive alkaloid biosynthetic genes and high mutation rate following tissue culture.</title>
        <authorList>
            <person name="Rajewski A."/>
            <person name="Carter-House D."/>
            <person name="Stajich J."/>
            <person name="Litt A."/>
        </authorList>
    </citation>
    <scope>NUCLEOTIDE SEQUENCE [LARGE SCALE GENOMIC DNA]</scope>
    <source>
        <strain evidence="2">AR-01</strain>
    </source>
</reference>
<evidence type="ECO:0000313" key="3">
    <source>
        <dbReference type="Proteomes" id="UP000823775"/>
    </source>
</evidence>
<organism evidence="2 3">
    <name type="scientific">Datura stramonium</name>
    <name type="common">Jimsonweed</name>
    <name type="synonym">Common thornapple</name>
    <dbReference type="NCBI Taxonomy" id="4076"/>
    <lineage>
        <taxon>Eukaryota</taxon>
        <taxon>Viridiplantae</taxon>
        <taxon>Streptophyta</taxon>
        <taxon>Embryophyta</taxon>
        <taxon>Tracheophyta</taxon>
        <taxon>Spermatophyta</taxon>
        <taxon>Magnoliopsida</taxon>
        <taxon>eudicotyledons</taxon>
        <taxon>Gunneridae</taxon>
        <taxon>Pentapetalae</taxon>
        <taxon>asterids</taxon>
        <taxon>lamiids</taxon>
        <taxon>Solanales</taxon>
        <taxon>Solanaceae</taxon>
        <taxon>Solanoideae</taxon>
        <taxon>Datureae</taxon>
        <taxon>Datura</taxon>
    </lineage>
</organism>
<accession>A0ABS8WGT7</accession>
<evidence type="ECO:0000313" key="2">
    <source>
        <dbReference type="EMBL" id="MCE3050033.1"/>
    </source>
</evidence>
<comment type="caution">
    <text evidence="2">The sequence shown here is derived from an EMBL/GenBank/DDBJ whole genome shotgun (WGS) entry which is preliminary data.</text>
</comment>
<protein>
    <recommendedName>
        <fullName evidence="4">Importin N-terminal domain-containing protein</fullName>
    </recommendedName>
</protein>
<dbReference type="Proteomes" id="UP000823775">
    <property type="component" value="Unassembled WGS sequence"/>
</dbReference>
<proteinExistence type="predicted"/>
<sequence length="1164" mass="129850">MWAPLIENGGCSHGLMQILNCDTFLAAVFARVLPLRHHTDLMEIHQIAQLLNQTLSPDGAVINAATDALDRLSTLPKFPFILLSIAIGGENGGQKVAAATYLKNFTRRNVDATDTNSGITKEFRDAFVRALLQAEPTSLKILVEAFRSIIAVEFVKKDAWPELVPELRSVIQRSDLIDKIPNSEWKTINALTILHSLIRPFQYFLNPKLAKEPVPPQLELITREILVPLLAVFHLCTEKVSDAQHTSEVQTETILLIICKCIYFAVKSHMPFALAPLLPSICQDLIQILNSLSFDGGLTSKDGYSLRMKTAKRSLLIFCALVSRHRKFADKLMPDMVKCVSEIVKHSTIINKLDSLSERIVSLAFDVISRVLETGPGWRLVSPHFSSLLNSAIFPALVMNEKDTSEWEEDPDEYIRKNLPSDLEEISGLRDDLFTARKSALNLLGVISLSKGPPVKTSTTSSKRKKGEKYKRKGYSSMGELLVLPFLSKFPVPTDNRENAVNEYYGVLMAYSSLLDFLTEQNPGFTETLVRNRVLPLYETPTPQPYLIATANWVLGELASCLSEGMSADIYSSLVKVLTMSDIGGVSCYPARVTAAAAIAQLVENEYMPPEWLPLLQVVCHRISDEEEDSSIYFQLLSTMVEAANEKISPHIPDIVCLLVREISKNLPLDLEPWPQMVEQCFATLAVMAQCWEDSASEENEQDGSSQLWLSGQATMMIAFSDLLQHAWIRSAPLMEHEVAFSAPPSSCVDDSSTLLGFILQGITKTDDLLKLKVSELMLVWSNLIADWHAWEEIEDLSIFNCIKKAVSLDRKFAVKNFLVGKLPLPPAPPVPQKSIIEGIGAFIAEAFSQYPSAVWRASSCVHILLHNPNYLPEGEGVKQSLVISLCQAAFSRFREIKNKPVPLWKPLLLAIASCYLCFPDIVEKIIEGIEHESFTVFLSALAIISTSKFEHSLSSESEIKLVVMALAQSLDKLIGRLNEGSLLLHDCVASLMEAFLKLKELEEEEEEDEESEDQASGDEETEDDDDEDSEDDEREETEEEFLERCAKTAIEMENGTIVEEGDVEDQELEIELSCLEDVDLESTVLLNSDCCSQVSVLLVADYFVYSCKICLAVVLVEVLCFLCTSLITIESVHLTILLFIRRLRYEIAPIGRKEKIEKVDGGK</sequence>
<evidence type="ECO:0000256" key="1">
    <source>
        <dbReference type="SAM" id="MobiDB-lite"/>
    </source>
</evidence>
<name>A0ABS8WGT7_DATST</name>
<dbReference type="EMBL" id="JACEIK010007303">
    <property type="protein sequence ID" value="MCE3050033.1"/>
    <property type="molecule type" value="Genomic_DNA"/>
</dbReference>